<name>A0A068YHY4_ECHMU</name>
<accession>A0A068YHY4</accession>
<organism evidence="1 2">
    <name type="scientific">Echinococcus multilocularis</name>
    <name type="common">Fox tapeworm</name>
    <dbReference type="NCBI Taxonomy" id="6211"/>
    <lineage>
        <taxon>Eukaryota</taxon>
        <taxon>Metazoa</taxon>
        <taxon>Spiralia</taxon>
        <taxon>Lophotrochozoa</taxon>
        <taxon>Platyhelminthes</taxon>
        <taxon>Cestoda</taxon>
        <taxon>Eucestoda</taxon>
        <taxon>Cyclophyllidea</taxon>
        <taxon>Taeniidae</taxon>
        <taxon>Echinococcus</taxon>
    </lineage>
</organism>
<gene>
    <name evidence="1" type="ORF">EmuJ_000961500</name>
</gene>
<proteinExistence type="predicted"/>
<evidence type="ECO:0000313" key="1">
    <source>
        <dbReference type="EMBL" id="CDS41925.1"/>
    </source>
</evidence>
<dbReference type="AlphaFoldDB" id="A0A068YHY4"/>
<protein>
    <submittedName>
        <fullName evidence="1">Expressed protein</fullName>
    </submittedName>
</protein>
<reference evidence="1" key="1">
    <citation type="journal article" date="2013" name="Nature">
        <title>The genomes of four tapeworm species reveal adaptations to parasitism.</title>
        <authorList>
            <person name="Tsai I.J."/>
            <person name="Zarowiecki M."/>
            <person name="Holroyd N."/>
            <person name="Garciarrubio A."/>
            <person name="Sanchez-Flores A."/>
            <person name="Brooks K.L."/>
            <person name="Tracey A."/>
            <person name="Bobes R.J."/>
            <person name="Fragoso G."/>
            <person name="Sciutto E."/>
            <person name="Aslett M."/>
            <person name="Beasley H."/>
            <person name="Bennett H.M."/>
            <person name="Cai J."/>
            <person name="Camicia F."/>
            <person name="Clark R."/>
            <person name="Cucher M."/>
            <person name="De Silva N."/>
            <person name="Day T.A."/>
            <person name="Deplazes P."/>
            <person name="Estrada K."/>
            <person name="Fernandez C."/>
            <person name="Holland P.W."/>
            <person name="Hou J."/>
            <person name="Hu S."/>
            <person name="Huckvale T."/>
            <person name="Hung S.S."/>
            <person name="Kamenetzky L."/>
            <person name="Keane J.A."/>
            <person name="Kiss F."/>
            <person name="Koziol U."/>
            <person name="Lambert O."/>
            <person name="Liu K."/>
            <person name="Luo X."/>
            <person name="Luo Y."/>
            <person name="Macchiaroli N."/>
            <person name="Nichol S."/>
            <person name="Paps J."/>
            <person name="Parkinson J."/>
            <person name="Pouchkina-Stantcheva N."/>
            <person name="Riddiford N."/>
            <person name="Rosenzvit M."/>
            <person name="Salinas G."/>
            <person name="Wasmuth J.D."/>
            <person name="Zamanian M."/>
            <person name="Zheng Y."/>
            <person name="Cai X."/>
            <person name="Soberon X."/>
            <person name="Olson P.D."/>
            <person name="Laclette J.P."/>
            <person name="Brehm K."/>
            <person name="Berriman M."/>
            <person name="Garciarrubio A."/>
            <person name="Bobes R.J."/>
            <person name="Fragoso G."/>
            <person name="Sanchez-Flores A."/>
            <person name="Estrada K."/>
            <person name="Cevallos M.A."/>
            <person name="Morett E."/>
            <person name="Gonzalez V."/>
            <person name="Portillo T."/>
            <person name="Ochoa-Leyva A."/>
            <person name="Jose M.V."/>
            <person name="Sciutto E."/>
            <person name="Landa A."/>
            <person name="Jimenez L."/>
            <person name="Valdes V."/>
            <person name="Carrero J.C."/>
            <person name="Larralde C."/>
            <person name="Morales-Montor J."/>
            <person name="Limon-Lason J."/>
            <person name="Soberon X."/>
            <person name="Laclette J.P."/>
        </authorList>
    </citation>
    <scope>NUCLEOTIDE SEQUENCE [LARGE SCALE GENOMIC DNA]</scope>
</reference>
<reference evidence="1" key="2">
    <citation type="submission" date="2015-11" db="EMBL/GenBank/DDBJ databases">
        <authorList>
            <person name="Zhang Y."/>
            <person name="Guo Z."/>
        </authorList>
    </citation>
    <scope>NUCLEOTIDE SEQUENCE</scope>
</reference>
<sequence>MPSRRCNLFASPCHSSKDHSRGWQMPAVWRCNNTEDLL</sequence>
<evidence type="ECO:0000313" key="2">
    <source>
        <dbReference type="Proteomes" id="UP000017246"/>
    </source>
</evidence>
<keyword evidence="2" id="KW-1185">Reference proteome</keyword>
<dbReference type="EMBL" id="LN902842">
    <property type="protein sequence ID" value="CDS41925.1"/>
    <property type="molecule type" value="Genomic_DNA"/>
</dbReference>
<dbReference type="Proteomes" id="UP000017246">
    <property type="component" value="Unassembled WGS sequence"/>
</dbReference>